<name>A0A832I8X8_9THEM</name>
<dbReference type="InterPro" id="IPR003961">
    <property type="entry name" value="FN3_dom"/>
</dbReference>
<dbReference type="SUPFAM" id="SSF49265">
    <property type="entry name" value="Fibronectin type III"/>
    <property type="match status" value="1"/>
</dbReference>
<dbReference type="PROSITE" id="PS51257">
    <property type="entry name" value="PROKAR_LIPOPROTEIN"/>
    <property type="match status" value="1"/>
</dbReference>
<protein>
    <submittedName>
        <fullName evidence="3">Fibronectin type III domain-containing protein</fullName>
    </submittedName>
</protein>
<sequence length="618" mass="69078">MRKSLLAVLALVAFILSSCVGPTPLVPPSIDPNAPVQDGETNVDVDGVLLEWVATGEDLTYDLYIRRVTKSVGAWQLVASNLTEPRYVLTDLEPNSKYEWKVVSRDPRGRTVESPIFSFETAPNLYIVQAVEYNSGGPVEGVSVCFFDESELLIQKTTNAEGLVKFATDRETLKIVMKKYGRGVSIVEGLRPTGKEAKTVPIRLATNHPDPNDPINSDLALNVEILDLSNNPIDISQPIGADFKVKVTFTTQQLPRYIYSKLGSVPGAGLITSPRWLASNVYETTFTMGIAGFKGEVPLYVVAYDANDNRYEKIIYLTIQPNAYAEDNLYRPEKDLLMAITRRRGVEFYSVPGFENISPEVAPEGSNLLVLVRWKLWSADTGKDRPDAYNVYRSFDGENYTLIATVPYSTTFNYAYDFSSELSPGKRVWYAVSAVKDDFETELIDFGSVVPLDSFNVQLISPADKETNVSRRPIFKFKPTKQLTSPEGTVTYNFNVAIYPWVQSEIYPITAFDQEGRLVNFSTTSANIVQVPFAEHKWYMFWVSGGSVVPLYEYPDMLEAGQTYDWTVGYAYAIVEDDDSVAISVACDWIYSSLRYGVDPIIIMEQDVFNQFTVGSGL</sequence>
<organism evidence="3">
    <name type="scientific">Pseudothermotoga hypogea</name>
    <dbReference type="NCBI Taxonomy" id="57487"/>
    <lineage>
        <taxon>Bacteria</taxon>
        <taxon>Thermotogati</taxon>
        <taxon>Thermotogota</taxon>
        <taxon>Thermotogae</taxon>
        <taxon>Thermotogales</taxon>
        <taxon>Thermotogaceae</taxon>
        <taxon>Pseudothermotoga</taxon>
    </lineage>
</organism>
<accession>A0A832I8X8</accession>
<dbReference type="EMBL" id="DTKQ01000008">
    <property type="protein sequence ID" value="HGZ78502.1"/>
    <property type="molecule type" value="Genomic_DNA"/>
</dbReference>
<dbReference type="CDD" id="cd00063">
    <property type="entry name" value="FN3"/>
    <property type="match status" value="1"/>
</dbReference>
<gene>
    <name evidence="3" type="ORF">ENW55_00770</name>
</gene>
<feature type="domain" description="Fibronectin type-III" evidence="2">
    <location>
        <begin position="32"/>
        <end position="124"/>
    </location>
</feature>
<dbReference type="InterPro" id="IPR013783">
    <property type="entry name" value="Ig-like_fold"/>
</dbReference>
<evidence type="ECO:0000256" key="1">
    <source>
        <dbReference type="SAM" id="SignalP"/>
    </source>
</evidence>
<evidence type="ECO:0000313" key="3">
    <source>
        <dbReference type="EMBL" id="HGZ78502.1"/>
    </source>
</evidence>
<dbReference type="InterPro" id="IPR036116">
    <property type="entry name" value="FN3_sf"/>
</dbReference>
<feature type="chain" id="PRO_5032659915" evidence="1">
    <location>
        <begin position="21"/>
        <end position="618"/>
    </location>
</feature>
<reference evidence="3" key="1">
    <citation type="journal article" date="2020" name="mSystems">
        <title>Genome- and Community-Level Interaction Insights into Carbon Utilization and Element Cycling Functions of Hydrothermarchaeota in Hydrothermal Sediment.</title>
        <authorList>
            <person name="Zhou Z."/>
            <person name="Liu Y."/>
            <person name="Xu W."/>
            <person name="Pan J."/>
            <person name="Luo Z.H."/>
            <person name="Li M."/>
        </authorList>
    </citation>
    <scope>NUCLEOTIDE SEQUENCE [LARGE SCALE GENOMIC DNA]</scope>
    <source>
        <strain evidence="3">SpSt-86</strain>
    </source>
</reference>
<proteinExistence type="predicted"/>
<feature type="signal peptide" evidence="1">
    <location>
        <begin position="1"/>
        <end position="20"/>
    </location>
</feature>
<keyword evidence="1" id="KW-0732">Signal</keyword>
<dbReference type="Gene3D" id="2.60.40.10">
    <property type="entry name" value="Immunoglobulins"/>
    <property type="match status" value="2"/>
</dbReference>
<evidence type="ECO:0000259" key="2">
    <source>
        <dbReference type="PROSITE" id="PS50853"/>
    </source>
</evidence>
<comment type="caution">
    <text evidence="3">The sequence shown here is derived from an EMBL/GenBank/DDBJ whole genome shotgun (WGS) entry which is preliminary data.</text>
</comment>
<dbReference type="AlphaFoldDB" id="A0A832I8X8"/>
<dbReference type="PROSITE" id="PS50853">
    <property type="entry name" value="FN3"/>
    <property type="match status" value="1"/>
</dbReference>